<dbReference type="RefSeq" id="XP_024734304.1">
    <property type="nucleotide sequence ID" value="XM_024873035.1"/>
</dbReference>
<dbReference type="OrthoDB" id="4540227at2759"/>
<dbReference type="PANTHER" id="PTHR35392">
    <property type="entry name" value="ZN(II)2CYS6 TRANSCRIPTION FACTOR (EUROFUNG)-RELATED-RELATED"/>
    <property type="match status" value="1"/>
</dbReference>
<dbReference type="GeneID" id="36581115"/>
<gene>
    <name evidence="1" type="ORF">K444DRAFT_482788</name>
</gene>
<feature type="non-terminal residue" evidence="1">
    <location>
        <position position="258"/>
    </location>
</feature>
<evidence type="ECO:0000313" key="2">
    <source>
        <dbReference type="Proteomes" id="UP000235371"/>
    </source>
</evidence>
<protein>
    <submittedName>
        <fullName evidence="1">Uncharacterized protein</fullName>
    </submittedName>
</protein>
<accession>A0A2J6T2Z9</accession>
<dbReference type="Proteomes" id="UP000235371">
    <property type="component" value="Unassembled WGS sequence"/>
</dbReference>
<dbReference type="AlphaFoldDB" id="A0A2J6T2Z9"/>
<dbReference type="STRING" id="1095630.A0A2J6T2Z9"/>
<reference evidence="1 2" key="1">
    <citation type="submission" date="2016-04" db="EMBL/GenBank/DDBJ databases">
        <title>A degradative enzymes factory behind the ericoid mycorrhizal symbiosis.</title>
        <authorList>
            <consortium name="DOE Joint Genome Institute"/>
            <person name="Martino E."/>
            <person name="Morin E."/>
            <person name="Grelet G."/>
            <person name="Kuo A."/>
            <person name="Kohler A."/>
            <person name="Daghino S."/>
            <person name="Barry K."/>
            <person name="Choi C."/>
            <person name="Cichocki N."/>
            <person name="Clum A."/>
            <person name="Copeland A."/>
            <person name="Hainaut M."/>
            <person name="Haridas S."/>
            <person name="Labutti K."/>
            <person name="Lindquist E."/>
            <person name="Lipzen A."/>
            <person name="Khouja H.-R."/>
            <person name="Murat C."/>
            <person name="Ohm R."/>
            <person name="Olson A."/>
            <person name="Spatafora J."/>
            <person name="Veneault-Fourrey C."/>
            <person name="Henrissat B."/>
            <person name="Grigoriev I."/>
            <person name="Martin F."/>
            <person name="Perotto S."/>
        </authorList>
    </citation>
    <scope>NUCLEOTIDE SEQUENCE [LARGE SCALE GENOMIC DNA]</scope>
    <source>
        <strain evidence="1 2">E</strain>
    </source>
</reference>
<keyword evidence="2" id="KW-1185">Reference proteome</keyword>
<name>A0A2J6T2Z9_9HELO</name>
<dbReference type="InterPro" id="IPR052973">
    <property type="entry name" value="Fungal_sec-metab_reg_TF"/>
</dbReference>
<proteinExistence type="predicted"/>
<dbReference type="PANTHER" id="PTHR35392:SF3">
    <property type="entry name" value="ZN(2)-C6 FUNGAL-TYPE DOMAIN-CONTAINING PROTEIN"/>
    <property type="match status" value="1"/>
</dbReference>
<feature type="non-terminal residue" evidence="1">
    <location>
        <position position="1"/>
    </location>
</feature>
<dbReference type="InParanoid" id="A0A2J6T2Z9"/>
<dbReference type="EMBL" id="KZ613847">
    <property type="protein sequence ID" value="PMD57400.1"/>
    <property type="molecule type" value="Genomic_DNA"/>
</dbReference>
<organism evidence="1 2">
    <name type="scientific">Hyaloscypha bicolor E</name>
    <dbReference type="NCBI Taxonomy" id="1095630"/>
    <lineage>
        <taxon>Eukaryota</taxon>
        <taxon>Fungi</taxon>
        <taxon>Dikarya</taxon>
        <taxon>Ascomycota</taxon>
        <taxon>Pezizomycotina</taxon>
        <taxon>Leotiomycetes</taxon>
        <taxon>Helotiales</taxon>
        <taxon>Hyaloscyphaceae</taxon>
        <taxon>Hyaloscypha</taxon>
        <taxon>Hyaloscypha bicolor</taxon>
    </lineage>
</organism>
<evidence type="ECO:0000313" key="1">
    <source>
        <dbReference type="EMBL" id="PMD57400.1"/>
    </source>
</evidence>
<sequence>VELSQGLPPNRLKIRLDRYQPKDTDRQYYNWFNGGVEQKYHTPAYGIENLNVALQGIEGFMRDNSETYVEAYLKDATEITRKTFRTAQQNKVGVRSHRHLPLVEEALKLWVGCRFIEEPWSIIGSETLDQSTDPNPASPYHTKIPIPPIVDLQIDLIVINEILQPKLKRILNMLKAMLESSDPWNNWFEIYLAYFILLHNVELTMAHDAWFVKRNNLKRKYSNKNLVDTIMGGATTLLTCFHYAHQGYAPFSQPELEA</sequence>